<protein>
    <submittedName>
        <fullName evidence="2">Uncharacterized protein</fullName>
    </submittedName>
</protein>
<sequence length="187" mass="19447">MSLFSTISPISLTIKVNPSRAVTFTVKTLTSHNCPPGSQLILGCDVQAAYIQASESDLPDTLQQSSSQLVHTQPVALSPSYLFGALAIPVSSQSATAIRESPGVAENFLSNANNIENHVTLGTTLPPPQSPPQSCTSNPSTSFAPNSNSGAAKNLLTNENNSEHPGAFGTSPSPLQSRNAEPSTSFP</sequence>
<reference evidence="2 3" key="1">
    <citation type="journal article" date="2019" name="Nat. Ecol. Evol.">
        <title>Megaphylogeny resolves global patterns of mushroom evolution.</title>
        <authorList>
            <person name="Varga T."/>
            <person name="Krizsan K."/>
            <person name="Foldi C."/>
            <person name="Dima B."/>
            <person name="Sanchez-Garcia M."/>
            <person name="Sanchez-Ramirez S."/>
            <person name="Szollosi G.J."/>
            <person name="Szarkandi J.G."/>
            <person name="Papp V."/>
            <person name="Albert L."/>
            <person name="Andreopoulos W."/>
            <person name="Angelini C."/>
            <person name="Antonin V."/>
            <person name="Barry K.W."/>
            <person name="Bougher N.L."/>
            <person name="Buchanan P."/>
            <person name="Buyck B."/>
            <person name="Bense V."/>
            <person name="Catcheside P."/>
            <person name="Chovatia M."/>
            <person name="Cooper J."/>
            <person name="Damon W."/>
            <person name="Desjardin D."/>
            <person name="Finy P."/>
            <person name="Geml J."/>
            <person name="Haridas S."/>
            <person name="Hughes K."/>
            <person name="Justo A."/>
            <person name="Karasinski D."/>
            <person name="Kautmanova I."/>
            <person name="Kiss B."/>
            <person name="Kocsube S."/>
            <person name="Kotiranta H."/>
            <person name="LaButti K.M."/>
            <person name="Lechner B.E."/>
            <person name="Liimatainen K."/>
            <person name="Lipzen A."/>
            <person name="Lukacs Z."/>
            <person name="Mihaltcheva S."/>
            <person name="Morgado L.N."/>
            <person name="Niskanen T."/>
            <person name="Noordeloos M.E."/>
            <person name="Ohm R.A."/>
            <person name="Ortiz-Santana B."/>
            <person name="Ovrebo C."/>
            <person name="Racz N."/>
            <person name="Riley R."/>
            <person name="Savchenko A."/>
            <person name="Shiryaev A."/>
            <person name="Soop K."/>
            <person name="Spirin V."/>
            <person name="Szebenyi C."/>
            <person name="Tomsovsky M."/>
            <person name="Tulloss R.E."/>
            <person name="Uehling J."/>
            <person name="Grigoriev I.V."/>
            <person name="Vagvolgyi C."/>
            <person name="Papp T."/>
            <person name="Martin F.M."/>
            <person name="Miettinen O."/>
            <person name="Hibbett D.S."/>
            <person name="Nagy L.G."/>
        </authorList>
    </citation>
    <scope>NUCLEOTIDE SEQUENCE [LARGE SCALE GENOMIC DNA]</scope>
    <source>
        <strain evidence="2 3">CBS 962.96</strain>
    </source>
</reference>
<feature type="compositionally biased region" description="Polar residues" evidence="1">
    <location>
        <begin position="143"/>
        <end position="160"/>
    </location>
</feature>
<evidence type="ECO:0000256" key="1">
    <source>
        <dbReference type="SAM" id="MobiDB-lite"/>
    </source>
</evidence>
<dbReference type="AlphaFoldDB" id="A0A4S8LLT5"/>
<dbReference type="Proteomes" id="UP000297245">
    <property type="component" value="Unassembled WGS sequence"/>
</dbReference>
<evidence type="ECO:0000313" key="3">
    <source>
        <dbReference type="Proteomes" id="UP000297245"/>
    </source>
</evidence>
<gene>
    <name evidence="2" type="ORF">K435DRAFT_968826</name>
</gene>
<proteinExistence type="predicted"/>
<organism evidence="2 3">
    <name type="scientific">Dendrothele bispora (strain CBS 962.96)</name>
    <dbReference type="NCBI Taxonomy" id="1314807"/>
    <lineage>
        <taxon>Eukaryota</taxon>
        <taxon>Fungi</taxon>
        <taxon>Dikarya</taxon>
        <taxon>Basidiomycota</taxon>
        <taxon>Agaricomycotina</taxon>
        <taxon>Agaricomycetes</taxon>
        <taxon>Agaricomycetidae</taxon>
        <taxon>Agaricales</taxon>
        <taxon>Agaricales incertae sedis</taxon>
        <taxon>Dendrothele</taxon>
    </lineage>
</organism>
<keyword evidence="3" id="KW-1185">Reference proteome</keyword>
<feature type="region of interest" description="Disordered" evidence="1">
    <location>
        <begin position="119"/>
        <end position="187"/>
    </location>
</feature>
<dbReference type="EMBL" id="ML179347">
    <property type="protein sequence ID" value="THU90041.1"/>
    <property type="molecule type" value="Genomic_DNA"/>
</dbReference>
<name>A0A4S8LLT5_DENBC</name>
<accession>A0A4S8LLT5</accession>
<evidence type="ECO:0000313" key="2">
    <source>
        <dbReference type="EMBL" id="THU90041.1"/>
    </source>
</evidence>
<feature type="compositionally biased region" description="Polar residues" evidence="1">
    <location>
        <begin position="170"/>
        <end position="187"/>
    </location>
</feature>
<feature type="compositionally biased region" description="Low complexity" evidence="1">
    <location>
        <begin position="132"/>
        <end position="142"/>
    </location>
</feature>